<feature type="compositionally biased region" description="Basic and acidic residues" evidence="1">
    <location>
        <begin position="1"/>
        <end position="18"/>
    </location>
</feature>
<evidence type="ECO:0000313" key="3">
    <source>
        <dbReference type="Proteomes" id="UP000314294"/>
    </source>
</evidence>
<dbReference type="EMBL" id="SRLO01000080">
    <property type="protein sequence ID" value="TNN77745.1"/>
    <property type="molecule type" value="Genomic_DNA"/>
</dbReference>
<name>A0A4Z2IIZ9_9TELE</name>
<feature type="region of interest" description="Disordered" evidence="1">
    <location>
        <begin position="45"/>
        <end position="78"/>
    </location>
</feature>
<sequence>MVPTQRRGEEEETRETYRFPRASFPPSGFHPDRVFRLRVERAQCGPEPMSSLRSGEQGRLRASGQTLTLEEGRSGNLH</sequence>
<dbReference type="AlphaFoldDB" id="A0A4Z2IIZ9"/>
<evidence type="ECO:0000313" key="2">
    <source>
        <dbReference type="EMBL" id="TNN77745.1"/>
    </source>
</evidence>
<organism evidence="2 3">
    <name type="scientific">Liparis tanakae</name>
    <name type="common">Tanaka's snailfish</name>
    <dbReference type="NCBI Taxonomy" id="230148"/>
    <lineage>
        <taxon>Eukaryota</taxon>
        <taxon>Metazoa</taxon>
        <taxon>Chordata</taxon>
        <taxon>Craniata</taxon>
        <taxon>Vertebrata</taxon>
        <taxon>Euteleostomi</taxon>
        <taxon>Actinopterygii</taxon>
        <taxon>Neopterygii</taxon>
        <taxon>Teleostei</taxon>
        <taxon>Neoteleostei</taxon>
        <taxon>Acanthomorphata</taxon>
        <taxon>Eupercaria</taxon>
        <taxon>Perciformes</taxon>
        <taxon>Cottioidei</taxon>
        <taxon>Cottales</taxon>
        <taxon>Liparidae</taxon>
        <taxon>Liparis</taxon>
    </lineage>
</organism>
<evidence type="ECO:0000256" key="1">
    <source>
        <dbReference type="SAM" id="MobiDB-lite"/>
    </source>
</evidence>
<accession>A0A4Z2IIZ9</accession>
<keyword evidence="3" id="KW-1185">Reference proteome</keyword>
<feature type="region of interest" description="Disordered" evidence="1">
    <location>
        <begin position="1"/>
        <end position="28"/>
    </location>
</feature>
<gene>
    <name evidence="2" type="ORF">EYF80_012043</name>
</gene>
<reference evidence="2 3" key="1">
    <citation type="submission" date="2019-03" db="EMBL/GenBank/DDBJ databases">
        <title>First draft genome of Liparis tanakae, snailfish: a comprehensive survey of snailfish specific genes.</title>
        <authorList>
            <person name="Kim W."/>
            <person name="Song I."/>
            <person name="Jeong J.-H."/>
            <person name="Kim D."/>
            <person name="Kim S."/>
            <person name="Ryu S."/>
            <person name="Song J.Y."/>
            <person name="Lee S.K."/>
        </authorList>
    </citation>
    <scope>NUCLEOTIDE SEQUENCE [LARGE SCALE GENOMIC DNA]</scope>
    <source>
        <tissue evidence="2">Muscle</tissue>
    </source>
</reference>
<proteinExistence type="predicted"/>
<protein>
    <submittedName>
        <fullName evidence="2">Uncharacterized protein</fullName>
    </submittedName>
</protein>
<dbReference type="Proteomes" id="UP000314294">
    <property type="component" value="Unassembled WGS sequence"/>
</dbReference>
<comment type="caution">
    <text evidence="2">The sequence shown here is derived from an EMBL/GenBank/DDBJ whole genome shotgun (WGS) entry which is preliminary data.</text>
</comment>